<feature type="compositionally biased region" description="Basic and acidic residues" evidence="1">
    <location>
        <begin position="1"/>
        <end position="10"/>
    </location>
</feature>
<evidence type="ECO:0000313" key="2">
    <source>
        <dbReference type="EMBL" id="PIR87979.1"/>
    </source>
</evidence>
<evidence type="ECO:0008006" key="4">
    <source>
        <dbReference type="Google" id="ProtNLM"/>
    </source>
</evidence>
<dbReference type="Proteomes" id="UP000230903">
    <property type="component" value="Unassembled WGS sequence"/>
</dbReference>
<feature type="compositionally biased region" description="Polar residues" evidence="1">
    <location>
        <begin position="11"/>
        <end position="22"/>
    </location>
</feature>
<protein>
    <recommendedName>
        <fullName evidence="4">SpoVT-AbrB domain-containing protein</fullName>
    </recommendedName>
</protein>
<sequence length="61" mass="7424">MARRKIENKNVRSLTKTSGGRSYSISLPIDVIRRWRWKNRQKVQLTIDDKRRRIIIEDWKG</sequence>
<accession>A0A2H0UNH7</accession>
<evidence type="ECO:0000256" key="1">
    <source>
        <dbReference type="SAM" id="MobiDB-lite"/>
    </source>
</evidence>
<dbReference type="AlphaFoldDB" id="A0A2H0UNH7"/>
<feature type="region of interest" description="Disordered" evidence="1">
    <location>
        <begin position="1"/>
        <end position="22"/>
    </location>
</feature>
<proteinExistence type="predicted"/>
<gene>
    <name evidence="2" type="ORF">COU10_01715</name>
</gene>
<reference evidence="3" key="1">
    <citation type="submission" date="2017-09" db="EMBL/GenBank/DDBJ databases">
        <title>Depth-based differentiation of microbial function through sediment-hosted aquifers and enrichment of novel symbionts in the deep terrestrial subsurface.</title>
        <authorList>
            <person name="Probst A.J."/>
            <person name="Ladd B."/>
            <person name="Jarett J.K."/>
            <person name="Geller-Mcgrath D.E."/>
            <person name="Sieber C.M.K."/>
            <person name="Emerson J.B."/>
            <person name="Anantharaman K."/>
            <person name="Thomas B.C."/>
            <person name="Malmstrom R."/>
            <person name="Stieglmeier M."/>
            <person name="Klingl A."/>
            <person name="Woyke T."/>
            <person name="Ryan C.M."/>
            <person name="Banfield J.F."/>
        </authorList>
    </citation>
    <scope>NUCLEOTIDE SEQUENCE [LARGE SCALE GENOMIC DNA]</scope>
</reference>
<evidence type="ECO:0000313" key="3">
    <source>
        <dbReference type="Proteomes" id="UP000230903"/>
    </source>
</evidence>
<organism evidence="2 3">
    <name type="scientific">Candidatus Harrisonbacteria bacterium CG10_big_fil_rev_8_21_14_0_10_45_28</name>
    <dbReference type="NCBI Taxonomy" id="1974586"/>
    <lineage>
        <taxon>Bacteria</taxon>
        <taxon>Candidatus Harrisoniibacteriota</taxon>
    </lineage>
</organism>
<dbReference type="EMBL" id="PFBC01000028">
    <property type="protein sequence ID" value="PIR87979.1"/>
    <property type="molecule type" value="Genomic_DNA"/>
</dbReference>
<name>A0A2H0UNH7_9BACT</name>
<comment type="caution">
    <text evidence="2">The sequence shown here is derived from an EMBL/GenBank/DDBJ whole genome shotgun (WGS) entry which is preliminary data.</text>
</comment>